<gene>
    <name evidence="2" type="ORF">IEN85_09770</name>
</gene>
<keyword evidence="2" id="KW-0648">Protein biosynthesis</keyword>
<evidence type="ECO:0000259" key="1">
    <source>
        <dbReference type="Pfam" id="PF01272"/>
    </source>
</evidence>
<dbReference type="RefSeq" id="WP_191616904.1">
    <property type="nucleotide sequence ID" value="NZ_JACYFG010000013.1"/>
</dbReference>
<dbReference type="PANTHER" id="PTHR30437">
    <property type="entry name" value="TRANSCRIPTION ELONGATION FACTOR GREA"/>
    <property type="match status" value="1"/>
</dbReference>
<reference evidence="2" key="1">
    <citation type="submission" date="2020-09" db="EMBL/GenBank/DDBJ databases">
        <title>Pelagicoccus enzymogenes sp. nov. with an EPS production, isolated from marine sediment.</title>
        <authorList>
            <person name="Feng X."/>
        </authorList>
    </citation>
    <scope>NUCLEOTIDE SEQUENCE</scope>
    <source>
        <strain evidence="2">NFK12</strain>
    </source>
</reference>
<dbReference type="AlphaFoldDB" id="A0A927F8F5"/>
<dbReference type="InterPro" id="IPR036953">
    <property type="entry name" value="GreA/GreB_C_sf"/>
</dbReference>
<dbReference type="EMBL" id="JACYFG010000013">
    <property type="protein sequence ID" value="MBD5779779.1"/>
    <property type="molecule type" value="Genomic_DNA"/>
</dbReference>
<organism evidence="2 3">
    <name type="scientific">Pelagicoccus enzymogenes</name>
    <dbReference type="NCBI Taxonomy" id="2773457"/>
    <lineage>
        <taxon>Bacteria</taxon>
        <taxon>Pseudomonadati</taxon>
        <taxon>Verrucomicrobiota</taxon>
        <taxon>Opitutia</taxon>
        <taxon>Puniceicoccales</taxon>
        <taxon>Pelagicoccaceae</taxon>
        <taxon>Pelagicoccus</taxon>
    </lineage>
</organism>
<dbReference type="PANTHER" id="PTHR30437:SF5">
    <property type="entry name" value="REGULATOR OF NUCLEOSIDE DIPHOSPHATE KINASE"/>
    <property type="match status" value="1"/>
</dbReference>
<dbReference type="GO" id="GO:0003677">
    <property type="term" value="F:DNA binding"/>
    <property type="evidence" value="ECO:0007669"/>
    <property type="project" value="InterPro"/>
</dbReference>
<evidence type="ECO:0000313" key="3">
    <source>
        <dbReference type="Proteomes" id="UP000622317"/>
    </source>
</evidence>
<dbReference type="InterPro" id="IPR023459">
    <property type="entry name" value="Tscrpt_elong_fac_GreA/B_fam"/>
</dbReference>
<dbReference type="InterPro" id="IPR001437">
    <property type="entry name" value="Tscrpt_elong_fac_GreA/B_C"/>
</dbReference>
<dbReference type="Pfam" id="PF01272">
    <property type="entry name" value="GreA_GreB"/>
    <property type="match status" value="1"/>
</dbReference>
<comment type="caution">
    <text evidence="2">The sequence shown here is derived from an EMBL/GenBank/DDBJ whole genome shotgun (WGS) entry which is preliminary data.</text>
</comment>
<protein>
    <submittedName>
        <fullName evidence="2">GreA/GreB family elongation factor</fullName>
    </submittedName>
</protein>
<feature type="domain" description="Transcription elongation factor GreA/GreB C-terminal" evidence="1">
    <location>
        <begin position="50"/>
        <end position="124"/>
    </location>
</feature>
<dbReference type="Gene3D" id="3.10.50.30">
    <property type="entry name" value="Transcription elongation factor, GreA/GreB, C-terminal domain"/>
    <property type="match status" value="1"/>
</dbReference>
<dbReference type="GO" id="GO:0032784">
    <property type="term" value="P:regulation of DNA-templated transcription elongation"/>
    <property type="evidence" value="ECO:0007669"/>
    <property type="project" value="InterPro"/>
</dbReference>
<accession>A0A927F8F5</accession>
<dbReference type="GO" id="GO:0070063">
    <property type="term" value="F:RNA polymerase binding"/>
    <property type="evidence" value="ECO:0007669"/>
    <property type="project" value="InterPro"/>
</dbReference>
<dbReference type="GO" id="GO:0006354">
    <property type="term" value="P:DNA-templated transcription elongation"/>
    <property type="evidence" value="ECO:0007669"/>
    <property type="project" value="TreeGrafter"/>
</dbReference>
<dbReference type="SUPFAM" id="SSF54534">
    <property type="entry name" value="FKBP-like"/>
    <property type="match status" value="1"/>
</dbReference>
<keyword evidence="2" id="KW-0251">Elongation factor</keyword>
<dbReference type="GO" id="GO:0003746">
    <property type="term" value="F:translation elongation factor activity"/>
    <property type="evidence" value="ECO:0007669"/>
    <property type="project" value="UniProtKB-KW"/>
</dbReference>
<proteinExistence type="predicted"/>
<evidence type="ECO:0000313" key="2">
    <source>
        <dbReference type="EMBL" id="MBD5779779.1"/>
    </source>
</evidence>
<name>A0A927F8F5_9BACT</name>
<sequence>MKQNPSIYLSKSDHEALSLLLRAIKHPQGTALKLKEEISRAIVLGDSQVPTDSVGLNSSVHLEDLDLNEVETYELTMPSRANPDFNRVSILAPLGVALLGVRAGEDFMWRTPGGLRRLRVVSVTRESKSSKVHGPYSLTQ</sequence>
<keyword evidence="3" id="KW-1185">Reference proteome</keyword>
<dbReference type="Proteomes" id="UP000622317">
    <property type="component" value="Unassembled WGS sequence"/>
</dbReference>